<evidence type="ECO:0000313" key="4">
    <source>
        <dbReference type="EMBL" id="MFC7141910.1"/>
    </source>
</evidence>
<dbReference type="PANTHER" id="PTHR33393:SF11">
    <property type="entry name" value="POLYGLUTAMINE SYNTHESIS ACCESSORY PROTEIN RV0574C-RELATED"/>
    <property type="match status" value="1"/>
</dbReference>
<dbReference type="Gene3D" id="3.60.21.10">
    <property type="match status" value="1"/>
</dbReference>
<evidence type="ECO:0000256" key="1">
    <source>
        <dbReference type="ARBA" id="ARBA00005662"/>
    </source>
</evidence>
<dbReference type="Pfam" id="PF09587">
    <property type="entry name" value="PGA_cap"/>
    <property type="match status" value="1"/>
</dbReference>
<feature type="compositionally biased region" description="Low complexity" evidence="2">
    <location>
        <begin position="66"/>
        <end position="83"/>
    </location>
</feature>
<dbReference type="PANTHER" id="PTHR33393">
    <property type="entry name" value="POLYGLUTAMINE SYNTHESIS ACCESSORY PROTEIN RV0574C-RELATED"/>
    <property type="match status" value="1"/>
</dbReference>
<dbReference type="CDD" id="cd07381">
    <property type="entry name" value="MPP_CapA"/>
    <property type="match status" value="1"/>
</dbReference>
<keyword evidence="5" id="KW-1185">Reference proteome</keyword>
<feature type="region of interest" description="Disordered" evidence="2">
    <location>
        <begin position="59"/>
        <end position="83"/>
    </location>
</feature>
<accession>A0ABD5Y958</accession>
<proteinExistence type="inferred from homology"/>
<comment type="caution">
    <text evidence="4">The sequence shown here is derived from an EMBL/GenBank/DDBJ whole genome shotgun (WGS) entry which is preliminary data.</text>
</comment>
<dbReference type="SMART" id="SM00854">
    <property type="entry name" value="PGA_cap"/>
    <property type="match status" value="1"/>
</dbReference>
<evidence type="ECO:0000313" key="5">
    <source>
        <dbReference type="Proteomes" id="UP001596432"/>
    </source>
</evidence>
<organism evidence="4 5">
    <name type="scientific">Halosimplex aquaticum</name>
    <dbReference type="NCBI Taxonomy" id="3026162"/>
    <lineage>
        <taxon>Archaea</taxon>
        <taxon>Methanobacteriati</taxon>
        <taxon>Methanobacteriota</taxon>
        <taxon>Stenosarchaea group</taxon>
        <taxon>Halobacteria</taxon>
        <taxon>Halobacteriales</taxon>
        <taxon>Haloarculaceae</taxon>
        <taxon>Halosimplex</taxon>
    </lineage>
</organism>
<dbReference type="SUPFAM" id="SSF56300">
    <property type="entry name" value="Metallo-dependent phosphatases"/>
    <property type="match status" value="1"/>
</dbReference>
<dbReference type="Proteomes" id="UP001596432">
    <property type="component" value="Unassembled WGS sequence"/>
</dbReference>
<evidence type="ECO:0000259" key="3">
    <source>
        <dbReference type="SMART" id="SM00854"/>
    </source>
</evidence>
<dbReference type="PROSITE" id="PS51318">
    <property type="entry name" value="TAT"/>
    <property type="match status" value="1"/>
</dbReference>
<dbReference type="GeneID" id="78822238"/>
<reference evidence="4 5" key="1">
    <citation type="journal article" date="2019" name="Int. J. Syst. Evol. Microbiol.">
        <title>The Global Catalogue of Microorganisms (GCM) 10K type strain sequencing project: providing services to taxonomists for standard genome sequencing and annotation.</title>
        <authorList>
            <consortium name="The Broad Institute Genomics Platform"/>
            <consortium name="The Broad Institute Genome Sequencing Center for Infectious Disease"/>
            <person name="Wu L."/>
            <person name="Ma J."/>
        </authorList>
    </citation>
    <scope>NUCLEOTIDE SEQUENCE [LARGE SCALE GENOMIC DNA]</scope>
    <source>
        <strain evidence="4 5">XZYJT29</strain>
    </source>
</reference>
<comment type="similarity">
    <text evidence="1">Belongs to the CapA family.</text>
</comment>
<feature type="domain" description="Capsule synthesis protein CapA" evidence="3">
    <location>
        <begin position="45"/>
        <end position="307"/>
    </location>
</feature>
<dbReference type="EMBL" id="JBHTAS010000001">
    <property type="protein sequence ID" value="MFC7141910.1"/>
    <property type="molecule type" value="Genomic_DNA"/>
</dbReference>
<dbReference type="AlphaFoldDB" id="A0ABD5Y958"/>
<evidence type="ECO:0000256" key="2">
    <source>
        <dbReference type="SAM" id="MobiDB-lite"/>
    </source>
</evidence>
<sequence>MTPTRRAVLAASVGGVAGLAVLGGTVRRRTRRAVPPTVPGDGDTRIGFVGDVMLGRNVNDRWSGTGSSESQAGGDSASGADPAGVWGSTLPSLRALDGLFLNLECCLSTRGERRPNRTYYFRADPEWAVPALDTAGTAYASLANNHLLDYGPTALLDTVDHLSEADIANAGAGADRAAATEPTVATVGDLDIGVVAFTDQSRSYGAGTDAPGTAWTSLDSRDPETRAVVGDALRQVRERDPDLVVASLHWGPNWEVRPSGTQRRFARWLIDAGVDVVHGHSAHVIQGIEVYRGRPIVYDIGDYVDDYVIKPDLHNDRSVRVELAIEDGRLERLCVAPVEIVDERVDRATGDAAAWVRDRVRTLSEEFGTTVERDGRGLSIPLAAD</sequence>
<protein>
    <submittedName>
        <fullName evidence="4">CapA family protein</fullName>
    </submittedName>
</protein>
<name>A0ABD5Y958_9EURY</name>
<gene>
    <name evidence="4" type="ORF">ACFQMA_18995</name>
</gene>
<dbReference type="InterPro" id="IPR019079">
    <property type="entry name" value="Capsule_synth_CapA"/>
</dbReference>
<dbReference type="RefSeq" id="WP_274322987.1">
    <property type="nucleotide sequence ID" value="NZ_CP118158.1"/>
</dbReference>
<dbReference type="InterPro" id="IPR029052">
    <property type="entry name" value="Metallo-depent_PP-like"/>
</dbReference>
<dbReference type="InterPro" id="IPR006311">
    <property type="entry name" value="TAT_signal"/>
</dbReference>
<dbReference type="InterPro" id="IPR052169">
    <property type="entry name" value="CW_Biosynth-Accessory"/>
</dbReference>